<organism evidence="2 3">
    <name type="scientific">Komagataella pastoris</name>
    <name type="common">Yeast</name>
    <name type="synonym">Pichia pastoris</name>
    <dbReference type="NCBI Taxonomy" id="4922"/>
    <lineage>
        <taxon>Eukaryota</taxon>
        <taxon>Fungi</taxon>
        <taxon>Dikarya</taxon>
        <taxon>Ascomycota</taxon>
        <taxon>Saccharomycotina</taxon>
        <taxon>Pichiomycetes</taxon>
        <taxon>Pichiales</taxon>
        <taxon>Pichiaceae</taxon>
        <taxon>Komagataella</taxon>
    </lineage>
</organism>
<name>A0A1B2JJB0_PICPA</name>
<accession>A0A1B2JJB0</accession>
<evidence type="ECO:0000256" key="1">
    <source>
        <dbReference type="ARBA" id="ARBA00023065"/>
    </source>
</evidence>
<dbReference type="PANTHER" id="PTHR45711">
    <property type="entry name" value="CHLORIDE CHANNEL PROTEIN"/>
    <property type="match status" value="1"/>
</dbReference>
<evidence type="ECO:0000313" key="2">
    <source>
        <dbReference type="EMBL" id="ANZ78001.1"/>
    </source>
</evidence>
<reference evidence="2 3" key="1">
    <citation type="submission" date="2016-02" db="EMBL/GenBank/DDBJ databases">
        <title>Comparative genomic and transcriptomic foundation for Pichia pastoris.</title>
        <authorList>
            <person name="Love K.R."/>
            <person name="Shah K.A."/>
            <person name="Whittaker C.A."/>
            <person name="Wu J."/>
            <person name="Bartlett M.C."/>
            <person name="Ma D."/>
            <person name="Leeson R.L."/>
            <person name="Priest M."/>
            <person name="Young S.K."/>
            <person name="Love J.C."/>
        </authorList>
    </citation>
    <scope>NUCLEOTIDE SEQUENCE [LARGE SCALE GENOMIC DNA]</scope>
    <source>
        <strain evidence="2 3">ATCC 28485</strain>
    </source>
</reference>
<gene>
    <name evidence="2" type="ORF">ATY40_BA7504877</name>
</gene>
<dbReference type="SUPFAM" id="SSF54631">
    <property type="entry name" value="CBS-domain pair"/>
    <property type="match status" value="1"/>
</dbReference>
<dbReference type="GO" id="GO:0005794">
    <property type="term" value="C:Golgi apparatus"/>
    <property type="evidence" value="ECO:0007669"/>
    <property type="project" value="TreeGrafter"/>
</dbReference>
<dbReference type="InterPro" id="IPR046342">
    <property type="entry name" value="CBS_dom_sf"/>
</dbReference>
<dbReference type="GO" id="GO:0005769">
    <property type="term" value="C:early endosome"/>
    <property type="evidence" value="ECO:0007669"/>
    <property type="project" value="TreeGrafter"/>
</dbReference>
<dbReference type="GO" id="GO:0005247">
    <property type="term" value="F:voltage-gated chloride channel activity"/>
    <property type="evidence" value="ECO:0007669"/>
    <property type="project" value="TreeGrafter"/>
</dbReference>
<dbReference type="GO" id="GO:0005886">
    <property type="term" value="C:plasma membrane"/>
    <property type="evidence" value="ECO:0007669"/>
    <property type="project" value="TreeGrafter"/>
</dbReference>
<proteinExistence type="predicted"/>
<keyword evidence="1" id="KW-0406">Ion transport</keyword>
<dbReference type="PANTHER" id="PTHR45711:SF3">
    <property type="entry name" value="CLC CHANNEL"/>
    <property type="match status" value="1"/>
</dbReference>
<sequence length="219" mass="24830">MALRDLLFLHGRDDTSLINGSTIDIIESGFIKANDLRRQMNILRSKSLIDGCFTIVKNSSILVGVLPLNKLELQLDKIDRFKFEFSIENDLLVKLSDSKDFGDAKLNSDSVSNTLSRNDLYSKTHSSKLYDDLENSLELGQCSKEEIVIRLMSSLTDFTKIIDHHPLMLEATSPLSLVHMVFSRLGNREICVLDKGLFIGTLHKKFFTDYLKNENKPTS</sequence>
<dbReference type="AlphaFoldDB" id="A0A1B2JJB0"/>
<dbReference type="EMBL" id="CP014587">
    <property type="protein sequence ID" value="ANZ78001.1"/>
    <property type="molecule type" value="Genomic_DNA"/>
</dbReference>
<keyword evidence="1" id="KW-0813">Transport</keyword>
<evidence type="ECO:0000313" key="3">
    <source>
        <dbReference type="Proteomes" id="UP000094565"/>
    </source>
</evidence>
<dbReference type="Proteomes" id="UP000094565">
    <property type="component" value="Chromosome 4"/>
</dbReference>
<keyword evidence="3" id="KW-1185">Reference proteome</keyword>
<protein>
    <submittedName>
        <fullName evidence="2">BA75_04877T0</fullName>
    </submittedName>
</protein>